<dbReference type="InterPro" id="IPR020802">
    <property type="entry name" value="TesA-like"/>
</dbReference>
<dbReference type="InterPro" id="IPR009081">
    <property type="entry name" value="PP-bd_ACP"/>
</dbReference>
<dbReference type="Pfam" id="PF08659">
    <property type="entry name" value="KR"/>
    <property type="match status" value="1"/>
</dbReference>
<dbReference type="Gene3D" id="3.30.70.3290">
    <property type="match status" value="1"/>
</dbReference>
<comment type="catalytic activity">
    <reaction evidence="50">
        <text>butanoyl-[ACP] + malonyl-[ACP] + H(+) = 3-oxohexanoyl-[ACP] + holo-[ACP] + CO2</text>
        <dbReference type="Rhea" id="RHEA:41820"/>
        <dbReference type="Rhea" id="RHEA-COMP:9623"/>
        <dbReference type="Rhea" id="RHEA-COMP:9628"/>
        <dbReference type="Rhea" id="RHEA-COMP:9629"/>
        <dbReference type="Rhea" id="RHEA-COMP:9685"/>
        <dbReference type="ChEBI" id="CHEBI:15378"/>
        <dbReference type="ChEBI" id="CHEBI:16526"/>
        <dbReference type="ChEBI" id="CHEBI:64479"/>
        <dbReference type="ChEBI" id="CHEBI:78449"/>
        <dbReference type="ChEBI" id="CHEBI:78454"/>
        <dbReference type="ChEBI" id="CHEBI:78456"/>
    </reaction>
    <physiologicalReaction direction="left-to-right" evidence="50">
        <dbReference type="Rhea" id="RHEA:41821"/>
    </physiologicalReaction>
</comment>
<dbReference type="FunFam" id="3.40.366.10:FF:000002">
    <property type="entry name" value="Probable polyketide synthase 2"/>
    <property type="match status" value="1"/>
</dbReference>
<dbReference type="InterPro" id="IPR042104">
    <property type="entry name" value="PKS_dehydratase_sf"/>
</dbReference>
<dbReference type="SMART" id="SM00825">
    <property type="entry name" value="PKS_KS"/>
    <property type="match status" value="1"/>
</dbReference>
<comment type="catalytic activity">
    <reaction evidence="33">
        <text>acetyl-[ACP] + malonyl-[ACP] + H(+) = 3-oxobutanoyl-[ACP] + holo-[ACP] + CO2</text>
        <dbReference type="Rhea" id="RHEA:41800"/>
        <dbReference type="Rhea" id="RHEA-COMP:9621"/>
        <dbReference type="Rhea" id="RHEA-COMP:9623"/>
        <dbReference type="Rhea" id="RHEA-COMP:9625"/>
        <dbReference type="Rhea" id="RHEA-COMP:9685"/>
        <dbReference type="ChEBI" id="CHEBI:15378"/>
        <dbReference type="ChEBI" id="CHEBI:16526"/>
        <dbReference type="ChEBI" id="CHEBI:64479"/>
        <dbReference type="ChEBI" id="CHEBI:78446"/>
        <dbReference type="ChEBI" id="CHEBI:78449"/>
        <dbReference type="ChEBI" id="CHEBI:78450"/>
    </reaction>
    <physiologicalReaction direction="left-to-right" evidence="33">
        <dbReference type="Rhea" id="RHEA:41801"/>
    </physiologicalReaction>
</comment>
<dbReference type="InterPro" id="IPR001031">
    <property type="entry name" value="Thioesterase"/>
</dbReference>
<evidence type="ECO:0000256" key="45">
    <source>
        <dbReference type="ARBA" id="ARBA00049109"/>
    </source>
</evidence>
<evidence type="ECO:0000256" key="31">
    <source>
        <dbReference type="ARBA" id="ARBA00047897"/>
    </source>
</evidence>
<feature type="active site" description="Proton acceptor; for dehydratase activity" evidence="53">
    <location>
        <position position="953"/>
    </location>
</feature>
<dbReference type="InterPro" id="IPR020806">
    <property type="entry name" value="PKS_PP-bd"/>
</dbReference>
<evidence type="ECO:0000256" key="23">
    <source>
        <dbReference type="ARBA" id="ARBA00047300"/>
    </source>
</evidence>
<evidence type="ECO:0000256" key="7">
    <source>
        <dbReference type="ARBA" id="ARBA00022799"/>
    </source>
</evidence>
<comment type="catalytic activity">
    <reaction evidence="41">
        <text>holo-[ACP] + acetyl-CoA = acetyl-[ACP] + CoA</text>
        <dbReference type="Rhea" id="RHEA:41788"/>
        <dbReference type="Rhea" id="RHEA-COMP:9621"/>
        <dbReference type="Rhea" id="RHEA-COMP:9685"/>
        <dbReference type="ChEBI" id="CHEBI:57287"/>
        <dbReference type="ChEBI" id="CHEBI:57288"/>
        <dbReference type="ChEBI" id="CHEBI:64479"/>
        <dbReference type="ChEBI" id="CHEBI:78446"/>
        <dbReference type="EC" id="2.3.1.38"/>
    </reaction>
    <physiologicalReaction direction="left-to-right" evidence="41">
        <dbReference type="Rhea" id="RHEA:41789"/>
    </physiologicalReaction>
</comment>
<evidence type="ECO:0000256" key="10">
    <source>
        <dbReference type="ARBA" id="ARBA00023239"/>
    </source>
</evidence>
<evidence type="ECO:0000256" key="35">
    <source>
        <dbReference type="ARBA" id="ARBA00048281"/>
    </source>
</evidence>
<dbReference type="Pfam" id="PF21089">
    <property type="entry name" value="PKS_DH_N"/>
    <property type="match status" value="1"/>
</dbReference>
<comment type="catalytic activity">
    <reaction evidence="18">
        <text>(3R)-hydroxytetradecanoyl-[ACP] = (2E)-tetradecenoyl-[ACP] + H2O</text>
        <dbReference type="Rhea" id="RHEA:41892"/>
        <dbReference type="Rhea" id="RHEA-COMP:9646"/>
        <dbReference type="Rhea" id="RHEA-COMP:9647"/>
        <dbReference type="ChEBI" id="CHEBI:15377"/>
        <dbReference type="ChEBI" id="CHEBI:78474"/>
        <dbReference type="ChEBI" id="CHEBI:78475"/>
    </reaction>
    <physiologicalReaction direction="left-to-right" evidence="18">
        <dbReference type="Rhea" id="RHEA:41893"/>
    </physiologicalReaction>
</comment>
<comment type="pathway">
    <text evidence="3">Lipid metabolism.</text>
</comment>
<keyword evidence="8" id="KW-0663">Pyridoxal phosphate</keyword>
<evidence type="ECO:0000256" key="51">
    <source>
        <dbReference type="ARBA" id="ARBA00049521"/>
    </source>
</evidence>
<dbReference type="Pfam" id="PF00109">
    <property type="entry name" value="ketoacyl-synt"/>
    <property type="match status" value="1"/>
</dbReference>
<dbReference type="Pfam" id="PF00550">
    <property type="entry name" value="PP-binding"/>
    <property type="match status" value="1"/>
</dbReference>
<evidence type="ECO:0000256" key="19">
    <source>
        <dbReference type="ARBA" id="ARBA00023399"/>
    </source>
</evidence>
<evidence type="ECO:0000256" key="9">
    <source>
        <dbReference type="ARBA" id="ARBA00023194"/>
    </source>
</evidence>
<comment type="catalytic activity">
    <reaction evidence="42">
        <text>hexadecanoyl-[ACP] + H2O = hexadecanoate + holo-[ACP] + H(+)</text>
        <dbReference type="Rhea" id="RHEA:41932"/>
        <dbReference type="Rhea" id="RHEA-COMP:9652"/>
        <dbReference type="Rhea" id="RHEA-COMP:9685"/>
        <dbReference type="ChEBI" id="CHEBI:7896"/>
        <dbReference type="ChEBI" id="CHEBI:15377"/>
        <dbReference type="ChEBI" id="CHEBI:15378"/>
        <dbReference type="ChEBI" id="CHEBI:64479"/>
        <dbReference type="ChEBI" id="CHEBI:78483"/>
        <dbReference type="EC" id="3.1.2.14"/>
    </reaction>
    <physiologicalReaction direction="left-to-right" evidence="42">
        <dbReference type="Rhea" id="RHEA:41933"/>
    </physiologicalReaction>
</comment>
<comment type="catalytic activity">
    <reaction evidence="13">
        <text>(3R)-hydroxyoctanoyl-[ACP] = (2E)-octenoyl-[ACP] + H2O</text>
        <dbReference type="Rhea" id="RHEA:41844"/>
        <dbReference type="Rhea" id="RHEA-COMP:9634"/>
        <dbReference type="Rhea" id="RHEA-COMP:9635"/>
        <dbReference type="ChEBI" id="CHEBI:15377"/>
        <dbReference type="ChEBI" id="CHEBI:78461"/>
        <dbReference type="ChEBI" id="CHEBI:78462"/>
    </reaction>
    <physiologicalReaction direction="left-to-right" evidence="13">
        <dbReference type="Rhea" id="RHEA:41845"/>
    </physiologicalReaction>
</comment>
<comment type="catalytic activity">
    <reaction evidence="39">
        <text>3-oxohexanoyl-[ACP] + NADPH + H(+) = (3R)-hydroxyhexanoyl-[ACP] + NADP(+)</text>
        <dbReference type="Rhea" id="RHEA:41824"/>
        <dbReference type="Rhea" id="RHEA-COMP:9629"/>
        <dbReference type="Rhea" id="RHEA-COMP:9630"/>
        <dbReference type="ChEBI" id="CHEBI:15378"/>
        <dbReference type="ChEBI" id="CHEBI:57783"/>
        <dbReference type="ChEBI" id="CHEBI:58349"/>
        <dbReference type="ChEBI" id="CHEBI:78456"/>
        <dbReference type="ChEBI" id="CHEBI:78457"/>
    </reaction>
    <physiologicalReaction direction="left-to-right" evidence="39">
        <dbReference type="Rhea" id="RHEA:41825"/>
    </physiologicalReaction>
</comment>
<comment type="caution">
    <text evidence="57">The sequence shown here is derived from an EMBL/GenBank/DDBJ whole genome shotgun (WGS) entry which is preliminary data.</text>
</comment>
<dbReference type="GO" id="GO:0033068">
    <property type="term" value="P:macrolide biosynthetic process"/>
    <property type="evidence" value="ECO:0007669"/>
    <property type="project" value="UniProtKB-ARBA"/>
</dbReference>
<dbReference type="InterPro" id="IPR006162">
    <property type="entry name" value="Ppantetheine_attach_site"/>
</dbReference>
<dbReference type="InterPro" id="IPR014030">
    <property type="entry name" value="Ketoacyl_synth_N"/>
</dbReference>
<dbReference type="Pfam" id="PF13602">
    <property type="entry name" value="ADH_zinc_N_2"/>
    <property type="match status" value="1"/>
</dbReference>
<dbReference type="SMART" id="SM00822">
    <property type="entry name" value="PKS_KR"/>
    <property type="match status" value="1"/>
</dbReference>
<dbReference type="InterPro" id="IPR049552">
    <property type="entry name" value="PKS_DH_N"/>
</dbReference>
<feature type="domain" description="PKS/mFAS DH" evidence="56">
    <location>
        <begin position="921"/>
        <end position="1189"/>
    </location>
</feature>
<keyword evidence="5" id="KW-0597">Phosphoprotein</keyword>
<comment type="catalytic activity">
    <reaction evidence="38">
        <text>a fatty acyl-[ACP] + malonyl-[ACP] + H(+) = a 3-oxoacyl-[ACP] + holo-[ACP] + CO2</text>
        <dbReference type="Rhea" id="RHEA:22836"/>
        <dbReference type="Rhea" id="RHEA-COMP:9623"/>
        <dbReference type="Rhea" id="RHEA-COMP:9685"/>
        <dbReference type="Rhea" id="RHEA-COMP:9916"/>
        <dbReference type="Rhea" id="RHEA-COMP:14125"/>
        <dbReference type="ChEBI" id="CHEBI:15378"/>
        <dbReference type="ChEBI" id="CHEBI:16526"/>
        <dbReference type="ChEBI" id="CHEBI:64479"/>
        <dbReference type="ChEBI" id="CHEBI:78449"/>
        <dbReference type="ChEBI" id="CHEBI:78776"/>
        <dbReference type="ChEBI" id="CHEBI:138651"/>
        <dbReference type="EC" id="2.3.1.41"/>
    </reaction>
    <physiologicalReaction direction="left-to-right" evidence="38">
        <dbReference type="Rhea" id="RHEA:22837"/>
    </physiologicalReaction>
</comment>
<name>A0A7W7CFT2_9PSEU</name>
<keyword evidence="6 57" id="KW-0808">Transferase</keyword>
<keyword evidence="10" id="KW-0456">Lyase</keyword>
<comment type="catalytic activity">
    <reaction evidence="23">
        <text>3-oxooctadecanoyl-[ACP] + NADPH + H(+) = (3R)-hydroxyoctadecanoyl-[ACP] + NADP(+)</text>
        <dbReference type="Rhea" id="RHEA:41920"/>
        <dbReference type="Rhea" id="RHEA-COMP:9653"/>
        <dbReference type="Rhea" id="RHEA-COMP:9654"/>
        <dbReference type="ChEBI" id="CHEBI:15378"/>
        <dbReference type="ChEBI" id="CHEBI:57783"/>
        <dbReference type="ChEBI" id="CHEBI:58349"/>
        <dbReference type="ChEBI" id="CHEBI:78487"/>
        <dbReference type="ChEBI" id="CHEBI:78488"/>
    </reaction>
    <physiologicalReaction direction="left-to-right" evidence="23">
        <dbReference type="Rhea" id="RHEA:41921"/>
    </physiologicalReaction>
</comment>
<organism evidence="57 58">
    <name type="scientific">Crossiella cryophila</name>
    <dbReference type="NCBI Taxonomy" id="43355"/>
    <lineage>
        <taxon>Bacteria</taxon>
        <taxon>Bacillati</taxon>
        <taxon>Actinomycetota</taxon>
        <taxon>Actinomycetes</taxon>
        <taxon>Pseudonocardiales</taxon>
        <taxon>Pseudonocardiaceae</taxon>
        <taxon>Crossiella</taxon>
    </lineage>
</organism>
<evidence type="ECO:0000256" key="39">
    <source>
        <dbReference type="ARBA" id="ARBA00048571"/>
    </source>
</evidence>
<dbReference type="Gene3D" id="3.40.366.10">
    <property type="entry name" value="Malonyl-Coenzyme A Acyl Carrier Protein, domain 2"/>
    <property type="match status" value="1"/>
</dbReference>
<evidence type="ECO:0000256" key="5">
    <source>
        <dbReference type="ARBA" id="ARBA00022553"/>
    </source>
</evidence>
<dbReference type="PROSITE" id="PS52004">
    <property type="entry name" value="KS3_2"/>
    <property type="match status" value="1"/>
</dbReference>
<dbReference type="InterPro" id="IPR002364">
    <property type="entry name" value="Quin_OxRdtase/zeta-crystal_CS"/>
</dbReference>
<dbReference type="SUPFAM" id="SSF53901">
    <property type="entry name" value="Thiolase-like"/>
    <property type="match status" value="1"/>
</dbReference>
<evidence type="ECO:0000256" key="28">
    <source>
        <dbReference type="ARBA" id="ARBA00047500"/>
    </source>
</evidence>
<dbReference type="GO" id="GO:0016297">
    <property type="term" value="F:fatty acyl-[ACP] hydrolase activity"/>
    <property type="evidence" value="ECO:0007669"/>
    <property type="project" value="UniProtKB-EC"/>
</dbReference>
<dbReference type="InterPro" id="IPR020807">
    <property type="entry name" value="PKS_DH"/>
</dbReference>
<comment type="cofactor">
    <cofactor evidence="1">
        <name>pantetheine 4'-phosphate</name>
        <dbReference type="ChEBI" id="CHEBI:47942"/>
    </cofactor>
</comment>
<dbReference type="Pfam" id="PF08240">
    <property type="entry name" value="ADH_N"/>
    <property type="match status" value="1"/>
</dbReference>
<dbReference type="SMART" id="SM00826">
    <property type="entry name" value="PKS_DH"/>
    <property type="match status" value="1"/>
</dbReference>
<dbReference type="InterPro" id="IPR050091">
    <property type="entry name" value="PKS_NRPS_Biosynth_Enz"/>
</dbReference>
<evidence type="ECO:0000256" key="6">
    <source>
        <dbReference type="ARBA" id="ARBA00022679"/>
    </source>
</evidence>
<comment type="catalytic activity">
    <reaction evidence="45">
        <text>decanoyl-[ACP] + malonyl-[ACP] + H(+) = 3-oxododecanoyl-[ACP] + holo-[ACP] + CO2</text>
        <dbReference type="Rhea" id="RHEA:41868"/>
        <dbReference type="Rhea" id="RHEA-COMP:9623"/>
        <dbReference type="Rhea" id="RHEA-COMP:9640"/>
        <dbReference type="Rhea" id="RHEA-COMP:9641"/>
        <dbReference type="Rhea" id="RHEA-COMP:9685"/>
        <dbReference type="ChEBI" id="CHEBI:15378"/>
        <dbReference type="ChEBI" id="CHEBI:16526"/>
        <dbReference type="ChEBI" id="CHEBI:64479"/>
        <dbReference type="ChEBI" id="CHEBI:78449"/>
        <dbReference type="ChEBI" id="CHEBI:78468"/>
        <dbReference type="ChEBI" id="CHEBI:78469"/>
    </reaction>
    <physiologicalReaction direction="left-to-right" evidence="45">
        <dbReference type="Rhea" id="RHEA:41869"/>
    </physiologicalReaction>
</comment>
<dbReference type="InterPro" id="IPR055123">
    <property type="entry name" value="SpnB-like_Rossmann"/>
</dbReference>
<dbReference type="PROSITE" id="PS00012">
    <property type="entry name" value="PHOSPHOPANTETHEINE"/>
    <property type="match status" value="1"/>
</dbReference>
<keyword evidence="4" id="KW-0596">Phosphopantetheine</keyword>
<evidence type="ECO:0000256" key="22">
    <source>
        <dbReference type="ARBA" id="ARBA00023442"/>
    </source>
</evidence>
<dbReference type="Pfam" id="PF00975">
    <property type="entry name" value="Thioesterase"/>
    <property type="match status" value="1"/>
</dbReference>
<dbReference type="SMART" id="SM00827">
    <property type="entry name" value="PKS_AT"/>
    <property type="match status" value="1"/>
</dbReference>
<dbReference type="Gene3D" id="3.40.50.11460">
    <property type="match status" value="1"/>
</dbReference>
<feature type="region of interest" description="C-terminal hotdog fold" evidence="53">
    <location>
        <begin position="1057"/>
        <end position="1189"/>
    </location>
</feature>
<evidence type="ECO:0000256" key="26">
    <source>
        <dbReference type="ARBA" id="ARBA00047440"/>
    </source>
</evidence>
<gene>
    <name evidence="57" type="ORF">HNR67_006280</name>
</gene>
<evidence type="ECO:0000256" key="34">
    <source>
        <dbReference type="ARBA" id="ARBA00048051"/>
    </source>
</evidence>
<comment type="catalytic activity">
    <reaction evidence="28">
        <text>(2E)-butenoyl-[ACP] + NADPH + H(+) = butanoyl-[ACP] + NADP(+)</text>
        <dbReference type="Rhea" id="RHEA:41812"/>
        <dbReference type="Rhea" id="RHEA-COMP:9627"/>
        <dbReference type="Rhea" id="RHEA-COMP:9628"/>
        <dbReference type="ChEBI" id="CHEBI:15378"/>
        <dbReference type="ChEBI" id="CHEBI:57783"/>
        <dbReference type="ChEBI" id="CHEBI:58349"/>
        <dbReference type="ChEBI" id="CHEBI:78453"/>
        <dbReference type="ChEBI" id="CHEBI:78454"/>
    </reaction>
    <physiologicalReaction direction="left-to-right" evidence="28">
        <dbReference type="Rhea" id="RHEA:41813"/>
    </physiologicalReaction>
</comment>
<dbReference type="EMBL" id="JACHMH010000001">
    <property type="protein sequence ID" value="MBB4680162.1"/>
    <property type="molecule type" value="Genomic_DNA"/>
</dbReference>
<comment type="catalytic activity">
    <reaction evidence="34">
        <text>hexadecanoyl-[ACP] + malonyl-[ACP] + H(+) = 3-oxooctadecanoyl-[ACP] + holo-[ACP] + CO2</text>
        <dbReference type="Rhea" id="RHEA:41916"/>
        <dbReference type="Rhea" id="RHEA-COMP:9623"/>
        <dbReference type="Rhea" id="RHEA-COMP:9652"/>
        <dbReference type="Rhea" id="RHEA-COMP:9653"/>
        <dbReference type="Rhea" id="RHEA-COMP:9685"/>
        <dbReference type="ChEBI" id="CHEBI:15378"/>
        <dbReference type="ChEBI" id="CHEBI:16526"/>
        <dbReference type="ChEBI" id="CHEBI:64479"/>
        <dbReference type="ChEBI" id="CHEBI:78449"/>
        <dbReference type="ChEBI" id="CHEBI:78483"/>
        <dbReference type="ChEBI" id="CHEBI:78487"/>
    </reaction>
    <physiologicalReaction direction="left-to-right" evidence="34">
        <dbReference type="Rhea" id="RHEA:41917"/>
    </physiologicalReaction>
</comment>
<comment type="catalytic activity">
    <reaction evidence="35">
        <text>(2E)-dodecenoyl-[ACP] + NADPH + H(+) = dodecanoyl-[ACP] + NADP(+)</text>
        <dbReference type="Rhea" id="RHEA:41880"/>
        <dbReference type="Rhea" id="RHEA-COMP:9643"/>
        <dbReference type="Rhea" id="RHEA-COMP:9644"/>
        <dbReference type="ChEBI" id="CHEBI:15378"/>
        <dbReference type="ChEBI" id="CHEBI:57783"/>
        <dbReference type="ChEBI" id="CHEBI:58349"/>
        <dbReference type="ChEBI" id="CHEBI:65264"/>
        <dbReference type="ChEBI" id="CHEBI:78472"/>
    </reaction>
    <physiologicalReaction direction="left-to-right" evidence="35">
        <dbReference type="Rhea" id="RHEA:41881"/>
    </physiologicalReaction>
</comment>
<comment type="catalytic activity">
    <reaction evidence="52">
        <text>octanoyl-[ACP] + malonyl-[ACP] + H(+) = 3-oxodecanoyl-[ACP] + holo-[ACP] + CO2</text>
        <dbReference type="Rhea" id="RHEA:41852"/>
        <dbReference type="Rhea" id="RHEA-COMP:9623"/>
        <dbReference type="Rhea" id="RHEA-COMP:9636"/>
        <dbReference type="Rhea" id="RHEA-COMP:9637"/>
        <dbReference type="Rhea" id="RHEA-COMP:9685"/>
        <dbReference type="ChEBI" id="CHEBI:15378"/>
        <dbReference type="ChEBI" id="CHEBI:16526"/>
        <dbReference type="ChEBI" id="CHEBI:64479"/>
        <dbReference type="ChEBI" id="CHEBI:78449"/>
        <dbReference type="ChEBI" id="CHEBI:78463"/>
        <dbReference type="ChEBI" id="CHEBI:78464"/>
    </reaction>
    <physiologicalReaction direction="left-to-right" evidence="52">
        <dbReference type="Rhea" id="RHEA:41853"/>
    </physiologicalReaction>
</comment>
<comment type="function">
    <text evidence="22">Fatty acid synthetase is a multifunctional enzyme that catalyzes the de novo biosynthesis of long-chain saturated fatty acids starting from acetyl-CoA and malonyl-CoA in the presence of NADPH. This multifunctional protein contains 7 catalytic activities and a site for the binding of the prosthetic group 4'-phosphopantetheine of the acyl carrier protein ([ACP]) domain.</text>
</comment>
<dbReference type="Gene3D" id="3.40.50.720">
    <property type="entry name" value="NAD(P)-binding Rossmann-like Domain"/>
    <property type="match status" value="1"/>
</dbReference>
<feature type="active site" description="Proton donor; for dehydratase activity" evidence="53">
    <location>
        <position position="1112"/>
    </location>
</feature>
<dbReference type="Gene3D" id="3.40.47.10">
    <property type="match status" value="1"/>
</dbReference>
<dbReference type="PANTHER" id="PTHR43775">
    <property type="entry name" value="FATTY ACID SYNTHASE"/>
    <property type="match status" value="1"/>
</dbReference>
<dbReference type="InterPro" id="IPR013154">
    <property type="entry name" value="ADH-like_N"/>
</dbReference>
<evidence type="ECO:0000256" key="48">
    <source>
        <dbReference type="ARBA" id="ARBA00049414"/>
    </source>
</evidence>
<evidence type="ECO:0000256" key="49">
    <source>
        <dbReference type="ARBA" id="ARBA00049422"/>
    </source>
</evidence>
<dbReference type="CDD" id="cd05195">
    <property type="entry name" value="enoyl_red"/>
    <property type="match status" value="1"/>
</dbReference>
<evidence type="ECO:0000256" key="53">
    <source>
        <dbReference type="PROSITE-ProRule" id="PRU01363"/>
    </source>
</evidence>
<dbReference type="Proteomes" id="UP000533598">
    <property type="component" value="Unassembled WGS sequence"/>
</dbReference>
<comment type="catalytic activity">
    <reaction evidence="27">
        <text>tetradecanoyl-[ACP] + malonyl-[ACP] + H(+) = 3-oxohexadecanoyl-[ACP] + holo-[ACP] + CO2</text>
        <dbReference type="Rhea" id="RHEA:41900"/>
        <dbReference type="Rhea" id="RHEA-COMP:9623"/>
        <dbReference type="Rhea" id="RHEA-COMP:9648"/>
        <dbReference type="Rhea" id="RHEA-COMP:9649"/>
        <dbReference type="Rhea" id="RHEA-COMP:9685"/>
        <dbReference type="ChEBI" id="CHEBI:15378"/>
        <dbReference type="ChEBI" id="CHEBI:16526"/>
        <dbReference type="ChEBI" id="CHEBI:64479"/>
        <dbReference type="ChEBI" id="CHEBI:78449"/>
        <dbReference type="ChEBI" id="CHEBI:78477"/>
        <dbReference type="ChEBI" id="CHEBI:78478"/>
    </reaction>
    <physiologicalReaction direction="left-to-right" evidence="27">
        <dbReference type="Rhea" id="RHEA:41901"/>
    </physiologicalReaction>
</comment>
<dbReference type="InterPro" id="IPR057326">
    <property type="entry name" value="KR_dom"/>
</dbReference>
<comment type="catalytic activity">
    <reaction evidence="19">
        <text>(3R)-hydroxyoctadecanoyl-[ACP] = (2E)-octadecenoyl-[ACP] + H2O</text>
        <dbReference type="Rhea" id="RHEA:41924"/>
        <dbReference type="Rhea" id="RHEA-COMP:9654"/>
        <dbReference type="Rhea" id="RHEA-COMP:9655"/>
        <dbReference type="ChEBI" id="CHEBI:15377"/>
        <dbReference type="ChEBI" id="CHEBI:78488"/>
        <dbReference type="ChEBI" id="CHEBI:78489"/>
    </reaction>
    <physiologicalReaction direction="left-to-right" evidence="19">
        <dbReference type="Rhea" id="RHEA:41925"/>
    </physiologicalReaction>
</comment>
<evidence type="ECO:0000256" key="8">
    <source>
        <dbReference type="ARBA" id="ARBA00022898"/>
    </source>
</evidence>
<evidence type="ECO:0000256" key="1">
    <source>
        <dbReference type="ARBA" id="ARBA00001957"/>
    </source>
</evidence>
<comment type="catalytic activity">
    <reaction evidence="16">
        <text>(3R)-hydroxydecanoyl-[ACP] = (2E)-decenoyl-[ACP] + H2O</text>
        <dbReference type="Rhea" id="RHEA:41860"/>
        <dbReference type="Rhea" id="RHEA-COMP:9638"/>
        <dbReference type="Rhea" id="RHEA-COMP:9639"/>
        <dbReference type="ChEBI" id="CHEBI:15377"/>
        <dbReference type="ChEBI" id="CHEBI:78466"/>
        <dbReference type="ChEBI" id="CHEBI:78467"/>
    </reaction>
    <physiologicalReaction direction="left-to-right" evidence="16">
        <dbReference type="Rhea" id="RHEA:41861"/>
    </physiologicalReaction>
</comment>
<evidence type="ECO:0000256" key="13">
    <source>
        <dbReference type="ARBA" id="ARBA00023332"/>
    </source>
</evidence>
<dbReference type="Pfam" id="PF14765">
    <property type="entry name" value="PS-DH"/>
    <property type="match status" value="1"/>
</dbReference>
<evidence type="ECO:0000256" key="2">
    <source>
        <dbReference type="ARBA" id="ARBA00004792"/>
    </source>
</evidence>
<evidence type="ECO:0000256" key="18">
    <source>
        <dbReference type="ARBA" id="ARBA00023398"/>
    </source>
</evidence>
<dbReference type="GO" id="GO:0008270">
    <property type="term" value="F:zinc ion binding"/>
    <property type="evidence" value="ECO:0007669"/>
    <property type="project" value="InterPro"/>
</dbReference>
<comment type="catalytic activity">
    <reaction evidence="48">
        <text>3-oxohexadecanoyl-[ACP] + NADPH + H(+) = (3R)-hydroxyhexadecanoyl-[ACP] + NADP(+)</text>
        <dbReference type="Rhea" id="RHEA:41904"/>
        <dbReference type="Rhea" id="RHEA-COMP:9649"/>
        <dbReference type="Rhea" id="RHEA-COMP:9650"/>
        <dbReference type="ChEBI" id="CHEBI:15378"/>
        <dbReference type="ChEBI" id="CHEBI:57783"/>
        <dbReference type="ChEBI" id="CHEBI:58349"/>
        <dbReference type="ChEBI" id="CHEBI:78478"/>
        <dbReference type="ChEBI" id="CHEBI:78480"/>
    </reaction>
    <physiologicalReaction direction="left-to-right" evidence="48">
        <dbReference type="Rhea" id="RHEA:41905"/>
    </physiologicalReaction>
</comment>
<reference evidence="57 58" key="1">
    <citation type="submission" date="2020-08" db="EMBL/GenBank/DDBJ databases">
        <title>Sequencing the genomes of 1000 actinobacteria strains.</title>
        <authorList>
            <person name="Klenk H.-P."/>
        </authorList>
    </citation>
    <scope>NUCLEOTIDE SEQUENCE [LARGE SCALE GENOMIC DNA]</scope>
    <source>
        <strain evidence="57 58">DSM 44230</strain>
    </source>
</reference>
<dbReference type="PANTHER" id="PTHR43775:SF51">
    <property type="entry name" value="INACTIVE PHENOLPHTHIOCEROL SYNTHESIS POLYKETIDE SYNTHASE TYPE I PKS1-RELATED"/>
    <property type="match status" value="1"/>
</dbReference>
<evidence type="ECO:0000256" key="32">
    <source>
        <dbReference type="ARBA" id="ARBA00047953"/>
    </source>
</evidence>
<dbReference type="GO" id="GO:0141148">
    <property type="term" value="F:enoyl-[acyl-carrier-protein] reductase (NADPH) activity"/>
    <property type="evidence" value="ECO:0007669"/>
    <property type="project" value="UniProtKB-EC"/>
</dbReference>
<dbReference type="FunFam" id="3.40.47.10:FF:000019">
    <property type="entry name" value="Polyketide synthase type I"/>
    <property type="match status" value="1"/>
</dbReference>
<evidence type="ECO:0000256" key="30">
    <source>
        <dbReference type="ARBA" id="ARBA00047810"/>
    </source>
</evidence>
<evidence type="ECO:0000256" key="52">
    <source>
        <dbReference type="ARBA" id="ARBA00049533"/>
    </source>
</evidence>
<comment type="catalytic activity">
    <reaction evidence="43">
        <text>3-oxotetradecanoyl-[ACP] + NADPH + H(+) = (3R)-hydroxytetradecanoyl-[ACP] + NADP(+)</text>
        <dbReference type="Rhea" id="RHEA:41888"/>
        <dbReference type="Rhea" id="RHEA-COMP:9645"/>
        <dbReference type="Rhea" id="RHEA-COMP:9646"/>
        <dbReference type="ChEBI" id="CHEBI:15378"/>
        <dbReference type="ChEBI" id="CHEBI:57783"/>
        <dbReference type="ChEBI" id="CHEBI:58349"/>
        <dbReference type="ChEBI" id="CHEBI:78473"/>
        <dbReference type="ChEBI" id="CHEBI:78474"/>
    </reaction>
    <physiologicalReaction direction="left-to-right" evidence="43">
        <dbReference type="Rhea" id="RHEA:41889"/>
    </physiologicalReaction>
</comment>
<evidence type="ECO:0000256" key="3">
    <source>
        <dbReference type="ARBA" id="ARBA00005189"/>
    </source>
</evidence>
<evidence type="ECO:0000259" key="54">
    <source>
        <dbReference type="PROSITE" id="PS50075"/>
    </source>
</evidence>
<dbReference type="SMART" id="SM00823">
    <property type="entry name" value="PKS_PP"/>
    <property type="match status" value="1"/>
</dbReference>
<dbReference type="InterPro" id="IPR014043">
    <property type="entry name" value="Acyl_transferase_dom"/>
</dbReference>
<dbReference type="GO" id="GO:0004313">
    <property type="term" value="F:[acyl-carrier-protein] S-acetyltransferase activity"/>
    <property type="evidence" value="ECO:0007669"/>
    <property type="project" value="UniProtKB-EC"/>
</dbReference>
<dbReference type="SUPFAM" id="SSF53474">
    <property type="entry name" value="alpha/beta-Hydrolases"/>
    <property type="match status" value="1"/>
</dbReference>
<evidence type="ECO:0000256" key="36">
    <source>
        <dbReference type="ARBA" id="ARBA00048289"/>
    </source>
</evidence>
<comment type="catalytic activity">
    <reaction evidence="32">
        <text>3-oxobutanoyl-[ACP] + NADPH + H(+) = (3R)-hydroxybutanoyl-[ACP] + NADP(+)</text>
        <dbReference type="Rhea" id="RHEA:41804"/>
        <dbReference type="Rhea" id="RHEA-COMP:9625"/>
        <dbReference type="Rhea" id="RHEA-COMP:9626"/>
        <dbReference type="ChEBI" id="CHEBI:15378"/>
        <dbReference type="ChEBI" id="CHEBI:57783"/>
        <dbReference type="ChEBI" id="CHEBI:58349"/>
        <dbReference type="ChEBI" id="CHEBI:78450"/>
        <dbReference type="ChEBI" id="CHEBI:78451"/>
    </reaction>
    <physiologicalReaction direction="left-to-right" evidence="32">
        <dbReference type="Rhea" id="RHEA:41805"/>
    </physiologicalReaction>
</comment>
<evidence type="ECO:0000256" key="42">
    <source>
        <dbReference type="ARBA" id="ARBA00048704"/>
    </source>
</evidence>
<protein>
    <submittedName>
        <fullName evidence="57">Acyl transferase domain-containing protein/NADPH:quinone reductase-like Zn-dependent oxidoreductase/NADP-dependent 3-hydroxy acid dehydrogenase YdfG</fullName>
    </submittedName>
</protein>
<dbReference type="Pfam" id="PF02801">
    <property type="entry name" value="Ketoacyl-synt_C"/>
    <property type="match status" value="1"/>
</dbReference>
<dbReference type="InterPro" id="IPR049551">
    <property type="entry name" value="PKS_DH_C"/>
</dbReference>
<dbReference type="GO" id="GO:0004316">
    <property type="term" value="F:3-oxoacyl-[acyl-carrier-protein] reductase (NADPH) activity"/>
    <property type="evidence" value="ECO:0007669"/>
    <property type="project" value="UniProtKB-EC"/>
</dbReference>
<comment type="catalytic activity">
    <reaction evidence="21">
        <text>(3R)-hydroxybutanoyl-[ACP] = (2E)-butenoyl-[ACP] + H2O</text>
        <dbReference type="Rhea" id="RHEA:41808"/>
        <dbReference type="Rhea" id="RHEA-COMP:9626"/>
        <dbReference type="Rhea" id="RHEA-COMP:9627"/>
        <dbReference type="ChEBI" id="CHEBI:15377"/>
        <dbReference type="ChEBI" id="CHEBI:78451"/>
        <dbReference type="ChEBI" id="CHEBI:78453"/>
    </reaction>
    <physiologicalReaction direction="left-to-right" evidence="21">
        <dbReference type="Rhea" id="RHEA:41809"/>
    </physiologicalReaction>
</comment>
<dbReference type="InterPro" id="IPR049900">
    <property type="entry name" value="PKS_mFAS_DH"/>
</dbReference>
<comment type="catalytic activity">
    <reaction evidence="17">
        <text>a (3R)-hydroxyacyl-[ACP] = a (2E)-enoyl-[ACP] + H2O</text>
        <dbReference type="Rhea" id="RHEA:13097"/>
        <dbReference type="Rhea" id="RHEA-COMP:9925"/>
        <dbReference type="Rhea" id="RHEA-COMP:9945"/>
        <dbReference type="ChEBI" id="CHEBI:15377"/>
        <dbReference type="ChEBI" id="CHEBI:78784"/>
        <dbReference type="ChEBI" id="CHEBI:78827"/>
        <dbReference type="EC" id="4.2.1.59"/>
    </reaction>
    <physiologicalReaction direction="left-to-right" evidence="17">
        <dbReference type="Rhea" id="RHEA:13098"/>
    </physiologicalReaction>
</comment>
<comment type="catalytic activity">
    <reaction evidence="24">
        <text>hexanoyl-[ACP] + malonyl-[ACP] + H(+) = 3-oxooctanoyl-[ACP] + holo-[ACP] + CO2</text>
        <dbReference type="Rhea" id="RHEA:41836"/>
        <dbReference type="Rhea" id="RHEA-COMP:9623"/>
        <dbReference type="Rhea" id="RHEA-COMP:9632"/>
        <dbReference type="Rhea" id="RHEA-COMP:9633"/>
        <dbReference type="Rhea" id="RHEA-COMP:9685"/>
        <dbReference type="ChEBI" id="CHEBI:15378"/>
        <dbReference type="ChEBI" id="CHEBI:16526"/>
        <dbReference type="ChEBI" id="CHEBI:64479"/>
        <dbReference type="ChEBI" id="CHEBI:78449"/>
        <dbReference type="ChEBI" id="CHEBI:78459"/>
        <dbReference type="ChEBI" id="CHEBI:78460"/>
    </reaction>
    <physiologicalReaction direction="left-to-right" evidence="24">
        <dbReference type="Rhea" id="RHEA:41837"/>
    </physiologicalReaction>
</comment>
<evidence type="ECO:0000256" key="29">
    <source>
        <dbReference type="ARBA" id="ARBA00047578"/>
    </source>
</evidence>
<evidence type="ECO:0000256" key="44">
    <source>
        <dbReference type="ARBA" id="ARBA00049019"/>
    </source>
</evidence>
<evidence type="ECO:0000256" key="46">
    <source>
        <dbReference type="ARBA" id="ARBA00049171"/>
    </source>
</evidence>
<dbReference type="CDD" id="cd00833">
    <property type="entry name" value="PKS"/>
    <property type="match status" value="1"/>
</dbReference>
<dbReference type="FunFam" id="3.40.50.720:FF:000209">
    <property type="entry name" value="Polyketide synthase Pks12"/>
    <property type="match status" value="1"/>
</dbReference>
<dbReference type="PROSITE" id="PS52019">
    <property type="entry name" value="PKS_MFAS_DH"/>
    <property type="match status" value="1"/>
</dbReference>
<evidence type="ECO:0000256" key="38">
    <source>
        <dbReference type="ARBA" id="ARBA00048506"/>
    </source>
</evidence>
<dbReference type="Gene3D" id="3.40.50.1820">
    <property type="entry name" value="alpha/beta hydrolase"/>
    <property type="match status" value="1"/>
</dbReference>
<dbReference type="InterPro" id="IPR016039">
    <property type="entry name" value="Thiolase-like"/>
</dbReference>
<comment type="catalytic activity">
    <reaction evidence="46">
        <text>(2E)-tetradecenoyl-[ACP] + NADPH + H(+) = tetradecanoyl-[ACP] + NADP(+)</text>
        <dbReference type="Rhea" id="RHEA:41896"/>
        <dbReference type="Rhea" id="RHEA-COMP:9647"/>
        <dbReference type="Rhea" id="RHEA-COMP:9648"/>
        <dbReference type="ChEBI" id="CHEBI:15378"/>
        <dbReference type="ChEBI" id="CHEBI:57783"/>
        <dbReference type="ChEBI" id="CHEBI:58349"/>
        <dbReference type="ChEBI" id="CHEBI:78475"/>
        <dbReference type="ChEBI" id="CHEBI:78477"/>
    </reaction>
    <physiologicalReaction direction="left-to-right" evidence="46">
        <dbReference type="Rhea" id="RHEA:41897"/>
    </physiologicalReaction>
</comment>
<dbReference type="Gene3D" id="1.10.1200.10">
    <property type="entry name" value="ACP-like"/>
    <property type="match status" value="1"/>
</dbReference>
<accession>A0A7W7CFT2</accession>
<sequence>MPEDSKLVDYLKWVTADLHDTRRRLEELESGRQEPVAIVGMACRFPGGVTSPEDLWRVLADGADVMAPFPTDRGWDLRILSGDGEGHSATDRGGFLTGVADFDAGFFGISPREALAMDPQQRLLLETAWETFERAGIDPHAVRGSKTGVFVGTNGQDYSELVLRAGEDVAGHAGTGLAASVVSGRIAYVLGLEGPAVTIDTACSSSLVALHSAAQAVRSGECSLALAGGVTVMSTAMGFAGFTRQGGLAPDGLCKAFAEGADGTGWSEGVGLLLVETLADARRNGHQVLALLRGSAVNSDGASNGLTAPNGPSQQRVIRAALAAAGLTPSDVDAVEAHGTGTRLGDPIEAEALLAAYGQEREIPLWLGSVKSNLGHTQAAAGVAGVIKMVMAMRHGVLPQTLHVDTPSSHIDWTAGEVRLLTEKTDWPDTGRPRRSGISSFGISGTNAHIVLEQGPAEEPAETDQAPVKPVALPWLLSGRTPQALRAQAERLLDHPGDPVDLGYSLAATRSRFEHRAVVIGDGEELTAGLRALLEELPNPALVNGSTGKTGRIAFVFPGQGAQWVGMGKALLDESPVFAAKIEECAAALAPHTDWSLTDVLRGNVDTATLERVDVVQPASFAIMVALAAIWQQHGVQPDAVLGHSQGELAAAVIAGALDLPAAARVVALRSAAIARRLSGLGAMAAIPLPANEVRERVAALDGVAVAAVNGPRSVIISGAVAGVESLVESLIADGVKAKLISVDYASHSPQVETIREELLAQLGDLQPSTPTIPLFSPATGAWVTGPDFTAEHWFHNLRGEVRFDPAVRQLIGEGFRTFIEISAHPVLTPAITEIGEDTGETLLGVGTLRREDGGTRRVLTSLAEAHVRGVQIDWTPAFTAAQPRKVSLPTYPFQRNRHWPRAAANSAVDVTAAGLGRADHPWLDAVVEPAGGEQVVCVGRLSLAGHPWLADHVVGGLILLPGTGFLELAVRAGDLVDCPTVEELTLAVPLLLRATDTLTIQLTIAAPDVDGRRELGIYARPAGDADTPWTRHASAILSPEPVAEPERLAEWPPAGAEPVALEGFYDTLEFGPKFRGLQSVWLGKDAVYAEVELPGAEEDSGGFGLHPALLDAALHAVPFATNPDPGSRLLPFTWNQVSLHAAGAARLRVRLTEAGPDTVSLTATDTTGAPVFSAASLVLRSAAAVSTAAPAARDEQESLFRLDWTPLTSDLRATEASWAILGGDIFGLASAIELIGGRATTYVDTLADLAGSVPEILVVPLQSNPGAEVVSTAHQLTAQALEIIQHLIADAALARTRVLFVTCNAVSGGADDPVRDLAAAPIHGLVRSTQSEHPGKFLLIDLDTEDSSAAVLPGLPSLLEDGETQALVRDGAIRVGRLATLASGSGLVPPAEGPWRLDTTGHGSLDALVLAPNPDAVRALTGREVRLKITAAGVNFRDVLNALGMYPGQAGAFGAEAAGEVVEIGPDATELRVGDRVFGMITGGFGTHAVAADERFLTAIPSGWTEETAASIPIAFLTAYHCLVDLAELRAGQSILVHAGAGGVGMAAIQLAKHLGAEVFATASAGKQDTLRELGVAEDHIANSRDTDFAARFGAVTGGRGVDVVLNALSGEFVDASLRVLAEGGRFVEMGKTDIRSTEDLDGVWYRAMDLGTVHPEEIQRLLRSLIELFEQGELRPLPITRWNVRRAKEAFRHLSLARHIGKVVLTIRGGLAPTGTTLLTGGTGTLGGALAKHLVTEHGVRRLLLVSRRGPDAPGADTLRQDLIEAGADVDIVAADITDRDALATVLNGIPAEHPLSAVVHTAGVLDDGVVTKLDPERLRKVLRPKVDAAWHLHELTRDHELSAFVLFSSVAGVTGSPGQANYAAANVFLDTLAAHRRDQGLPATSLAWGLWAERSELTSGLDEGQVRRIDSSGLPEISTEQGMRMFDSATESDEPLIIPIKVGKRAAGQSTAVPALLRGIIQGGRRSAAAGTPAPSGLRDRLRALGATGQEELLRDLVITHAAALLGHHDRAGLDPERGFLESGFDSLIAVELRNKLADVTGLRLPSTVVFDTKTPVALAQRLRTELAESVSSTSGSSNNNANGGGAADTLDQLFADAVHTGKVRQGLAMLKAVANLRPTFDSPADLVALSKATILADGPTAPTIICVSSPVITGGVHQYARIAAHFRGRRRVSALPLMGFADEEHLPATGDAAVRAVVESALEASEGQPFVLLGHSSGGSIALAAAGVLEQVWGIRPEGVVMLDTLSVRHDGEGSDFGQMTNYYLDKIGSSPITLSTARLSAMAHWFSKLATIDVLESTVPRLLVRCGRDLDGNTVGELPESAVPAGEVRTIDADHFSLAKEDSGRTAETVEQWVGSLVKA</sequence>
<dbReference type="GO" id="GO:0031177">
    <property type="term" value="F:phosphopantetheine binding"/>
    <property type="evidence" value="ECO:0007669"/>
    <property type="project" value="InterPro"/>
</dbReference>
<evidence type="ECO:0000256" key="21">
    <source>
        <dbReference type="ARBA" id="ARBA00023402"/>
    </source>
</evidence>
<comment type="catalytic activity">
    <reaction evidence="31">
        <text>(2E)-hexenoyl-[ACP] + NADPH + H(+) = hexanoyl-[ACP] + NADP(+)</text>
        <dbReference type="Rhea" id="RHEA:41832"/>
        <dbReference type="Rhea" id="RHEA-COMP:9631"/>
        <dbReference type="Rhea" id="RHEA-COMP:9632"/>
        <dbReference type="ChEBI" id="CHEBI:15378"/>
        <dbReference type="ChEBI" id="CHEBI:57783"/>
        <dbReference type="ChEBI" id="CHEBI:58349"/>
        <dbReference type="ChEBI" id="CHEBI:78458"/>
        <dbReference type="ChEBI" id="CHEBI:78459"/>
    </reaction>
    <physiologicalReaction direction="left-to-right" evidence="31">
        <dbReference type="Rhea" id="RHEA:41833"/>
    </physiologicalReaction>
</comment>
<dbReference type="InterPro" id="IPR011032">
    <property type="entry name" value="GroES-like_sf"/>
</dbReference>
<dbReference type="GO" id="GO:0004315">
    <property type="term" value="F:3-oxoacyl-[acyl-carrier-protein] synthase activity"/>
    <property type="evidence" value="ECO:0007669"/>
    <property type="project" value="UniProtKB-EC"/>
</dbReference>
<dbReference type="Pfam" id="PF16197">
    <property type="entry name" value="KAsynt_C_assoc"/>
    <property type="match status" value="1"/>
</dbReference>
<evidence type="ECO:0000259" key="55">
    <source>
        <dbReference type="PROSITE" id="PS52004"/>
    </source>
</evidence>
<evidence type="ECO:0000256" key="43">
    <source>
        <dbReference type="ARBA" id="ARBA00048935"/>
    </source>
</evidence>
<evidence type="ECO:0000256" key="37">
    <source>
        <dbReference type="ARBA" id="ARBA00048420"/>
    </source>
</evidence>
<dbReference type="InterPro" id="IPR016035">
    <property type="entry name" value="Acyl_Trfase/lysoPLipase"/>
</dbReference>
<dbReference type="Pfam" id="PF00698">
    <property type="entry name" value="Acyl_transf_1"/>
    <property type="match status" value="1"/>
</dbReference>
<feature type="region of interest" description="N-terminal hotdog fold" evidence="53">
    <location>
        <begin position="921"/>
        <end position="1045"/>
    </location>
</feature>
<keyword evidence="9" id="KW-0045">Antibiotic biosynthesis</keyword>
<keyword evidence="12" id="KW-0012">Acyltransferase</keyword>
<dbReference type="InterPro" id="IPR015083">
    <property type="entry name" value="NorB/c/GfsB-D-like_docking"/>
</dbReference>
<dbReference type="Pfam" id="PF22953">
    <property type="entry name" value="SpnB_Rossmann"/>
    <property type="match status" value="1"/>
</dbReference>
<evidence type="ECO:0000256" key="17">
    <source>
        <dbReference type="ARBA" id="ARBA00023394"/>
    </source>
</evidence>
<dbReference type="Pfam" id="PF08990">
    <property type="entry name" value="Docking"/>
    <property type="match status" value="1"/>
</dbReference>
<dbReference type="InterPro" id="IPR020843">
    <property type="entry name" value="ER"/>
</dbReference>
<evidence type="ECO:0000256" key="41">
    <source>
        <dbReference type="ARBA" id="ARBA00048691"/>
    </source>
</evidence>
<dbReference type="InterPro" id="IPR013968">
    <property type="entry name" value="PKS_KR"/>
</dbReference>
<dbReference type="GO" id="GO:0006633">
    <property type="term" value="P:fatty acid biosynthetic process"/>
    <property type="evidence" value="ECO:0007669"/>
    <property type="project" value="InterPro"/>
</dbReference>
<evidence type="ECO:0000256" key="16">
    <source>
        <dbReference type="ARBA" id="ARBA00023388"/>
    </source>
</evidence>
<evidence type="ECO:0000313" key="58">
    <source>
        <dbReference type="Proteomes" id="UP000533598"/>
    </source>
</evidence>
<dbReference type="SUPFAM" id="SSF55048">
    <property type="entry name" value="Probable ACP-binding domain of malonyl-CoA ACP transacylase"/>
    <property type="match status" value="1"/>
</dbReference>
<comment type="catalytic activity">
    <reaction evidence="37">
        <text>(2E)-octenoyl-[ACP] + NADPH + H(+) = octanoyl-[ACP] + NADP(+)</text>
        <dbReference type="Rhea" id="RHEA:41848"/>
        <dbReference type="Rhea" id="RHEA-COMP:9635"/>
        <dbReference type="Rhea" id="RHEA-COMP:9636"/>
        <dbReference type="ChEBI" id="CHEBI:15378"/>
        <dbReference type="ChEBI" id="CHEBI:57783"/>
        <dbReference type="ChEBI" id="CHEBI:58349"/>
        <dbReference type="ChEBI" id="CHEBI:78462"/>
        <dbReference type="ChEBI" id="CHEBI:78463"/>
    </reaction>
    <physiologicalReaction direction="left-to-right" evidence="37">
        <dbReference type="Rhea" id="RHEA:41849"/>
    </physiologicalReaction>
</comment>
<evidence type="ECO:0000256" key="11">
    <source>
        <dbReference type="ARBA" id="ARBA00023268"/>
    </source>
</evidence>
<comment type="catalytic activity">
    <reaction evidence="51">
        <text>(2E)-decenoyl-[ACP] + NADPH + H(+) = decanoyl-[ACP] + NADP(+)</text>
        <dbReference type="Rhea" id="RHEA:41864"/>
        <dbReference type="Rhea" id="RHEA-COMP:9639"/>
        <dbReference type="Rhea" id="RHEA-COMP:9640"/>
        <dbReference type="ChEBI" id="CHEBI:15378"/>
        <dbReference type="ChEBI" id="CHEBI:57783"/>
        <dbReference type="ChEBI" id="CHEBI:58349"/>
        <dbReference type="ChEBI" id="CHEBI:78467"/>
        <dbReference type="ChEBI" id="CHEBI:78468"/>
    </reaction>
    <physiologicalReaction direction="left-to-right" evidence="51">
        <dbReference type="Rhea" id="RHEA:41865"/>
    </physiologicalReaction>
</comment>
<dbReference type="InterPro" id="IPR001227">
    <property type="entry name" value="Ac_transferase_dom_sf"/>
</dbReference>
<feature type="domain" description="Ketosynthase family 3 (KS3)" evidence="55">
    <location>
        <begin position="33"/>
        <end position="454"/>
    </location>
</feature>
<evidence type="ECO:0000256" key="27">
    <source>
        <dbReference type="ARBA" id="ARBA00047451"/>
    </source>
</evidence>
<dbReference type="GO" id="GO:0004312">
    <property type="term" value="F:fatty acid synthase activity"/>
    <property type="evidence" value="ECO:0007669"/>
    <property type="project" value="TreeGrafter"/>
</dbReference>
<dbReference type="SMART" id="SM00829">
    <property type="entry name" value="PKS_ER"/>
    <property type="match status" value="1"/>
</dbReference>
<dbReference type="PROSITE" id="PS00606">
    <property type="entry name" value="KS3_1"/>
    <property type="match status" value="1"/>
</dbReference>
<comment type="catalytic activity">
    <reaction evidence="47">
        <text>3-oxododecanoyl-[ACP] + NADPH + H(+) = (3R)-hydroxydodecanoyl-[ACP] + NADP(+)</text>
        <dbReference type="Rhea" id="RHEA:41872"/>
        <dbReference type="Rhea" id="RHEA-COMP:9641"/>
        <dbReference type="Rhea" id="RHEA-COMP:9642"/>
        <dbReference type="ChEBI" id="CHEBI:15378"/>
        <dbReference type="ChEBI" id="CHEBI:57783"/>
        <dbReference type="ChEBI" id="CHEBI:58349"/>
        <dbReference type="ChEBI" id="CHEBI:78469"/>
        <dbReference type="ChEBI" id="CHEBI:78470"/>
    </reaction>
    <physiologicalReaction direction="left-to-right" evidence="47">
        <dbReference type="Rhea" id="RHEA:41873"/>
    </physiologicalReaction>
</comment>
<dbReference type="InterPro" id="IPR029058">
    <property type="entry name" value="AB_hydrolase_fold"/>
</dbReference>
<evidence type="ECO:0000259" key="56">
    <source>
        <dbReference type="PROSITE" id="PS52019"/>
    </source>
</evidence>
<dbReference type="SUPFAM" id="SSF50129">
    <property type="entry name" value="GroES-like"/>
    <property type="match status" value="1"/>
</dbReference>
<comment type="catalytic activity">
    <reaction evidence="40">
        <text>a 2,3-saturated acyl-[ACP] + NADP(+) = a (2E)-enoyl-[ACP] + NADPH + H(+)</text>
        <dbReference type="Rhea" id="RHEA:22564"/>
        <dbReference type="Rhea" id="RHEA-COMP:9925"/>
        <dbReference type="Rhea" id="RHEA-COMP:9926"/>
        <dbReference type="ChEBI" id="CHEBI:15378"/>
        <dbReference type="ChEBI" id="CHEBI:57783"/>
        <dbReference type="ChEBI" id="CHEBI:58349"/>
        <dbReference type="ChEBI" id="CHEBI:78784"/>
        <dbReference type="ChEBI" id="CHEBI:78785"/>
        <dbReference type="EC" id="1.3.1.39"/>
    </reaction>
    <physiologicalReaction direction="right-to-left" evidence="40">
        <dbReference type="Rhea" id="RHEA:22566"/>
    </physiologicalReaction>
</comment>
<dbReference type="SUPFAM" id="SSF52151">
    <property type="entry name" value="FabD/lysophospholipase-like"/>
    <property type="match status" value="1"/>
</dbReference>
<dbReference type="InterPro" id="IPR032821">
    <property type="entry name" value="PKS_assoc"/>
</dbReference>
<keyword evidence="7" id="KW-0702">S-nitrosylation</keyword>
<dbReference type="PROSITE" id="PS01162">
    <property type="entry name" value="QOR_ZETA_CRYSTAL"/>
    <property type="match status" value="1"/>
</dbReference>
<comment type="catalytic activity">
    <reaction evidence="36">
        <text>tetradecanoyl-[ACP] + H2O = tetradecanoate + holo-[ACP] + H(+)</text>
        <dbReference type="Rhea" id="RHEA:30123"/>
        <dbReference type="Rhea" id="RHEA-COMP:9648"/>
        <dbReference type="Rhea" id="RHEA-COMP:9685"/>
        <dbReference type="ChEBI" id="CHEBI:15377"/>
        <dbReference type="ChEBI" id="CHEBI:15378"/>
        <dbReference type="ChEBI" id="CHEBI:30807"/>
        <dbReference type="ChEBI" id="CHEBI:64479"/>
        <dbReference type="ChEBI" id="CHEBI:78477"/>
        <dbReference type="EC" id="3.1.2.14"/>
    </reaction>
    <physiologicalReaction direction="left-to-right" evidence="36">
        <dbReference type="Rhea" id="RHEA:30124"/>
    </physiologicalReaction>
</comment>
<dbReference type="InterPro" id="IPR020841">
    <property type="entry name" value="PKS_Beta-ketoAc_synthase_dom"/>
</dbReference>
<dbReference type="InterPro" id="IPR036291">
    <property type="entry name" value="NAD(P)-bd_dom_sf"/>
</dbReference>
<comment type="catalytic activity">
    <reaction evidence="14">
        <text>(3R)-hydroxydodecanoyl-[ACP] = (2E)-dodecenoyl-[ACP] + H2O</text>
        <dbReference type="Rhea" id="RHEA:41876"/>
        <dbReference type="Rhea" id="RHEA-COMP:9642"/>
        <dbReference type="Rhea" id="RHEA-COMP:9643"/>
        <dbReference type="ChEBI" id="CHEBI:15377"/>
        <dbReference type="ChEBI" id="CHEBI:78470"/>
        <dbReference type="ChEBI" id="CHEBI:78472"/>
    </reaction>
    <physiologicalReaction direction="left-to-right" evidence="14">
        <dbReference type="Rhea" id="RHEA:41877"/>
    </physiologicalReaction>
</comment>
<comment type="pathway">
    <text evidence="2">Antibiotic biosynthesis.</text>
</comment>
<comment type="catalytic activity">
    <reaction evidence="44">
        <text>(2E)-octadecenoyl-[ACP] + NADPH + H(+) = octadecanoyl-[ACP] + NADP(+)</text>
        <dbReference type="Rhea" id="RHEA:41928"/>
        <dbReference type="Rhea" id="RHEA-COMP:9655"/>
        <dbReference type="Rhea" id="RHEA-COMP:9656"/>
        <dbReference type="ChEBI" id="CHEBI:15378"/>
        <dbReference type="ChEBI" id="CHEBI:57783"/>
        <dbReference type="ChEBI" id="CHEBI:58349"/>
        <dbReference type="ChEBI" id="CHEBI:78489"/>
        <dbReference type="ChEBI" id="CHEBI:78495"/>
    </reaction>
    <physiologicalReaction direction="left-to-right" evidence="44">
        <dbReference type="Rhea" id="RHEA:41929"/>
    </physiologicalReaction>
</comment>
<comment type="catalytic activity">
    <reaction evidence="20">
        <text>(3R)-hydroxyhexadecanoyl-[ACP] = (2E)-hexadecenoyl-[ACP] + H2O</text>
        <dbReference type="Rhea" id="RHEA:41908"/>
        <dbReference type="Rhea" id="RHEA-COMP:9650"/>
        <dbReference type="Rhea" id="RHEA-COMP:9651"/>
        <dbReference type="ChEBI" id="CHEBI:15377"/>
        <dbReference type="ChEBI" id="CHEBI:78480"/>
        <dbReference type="ChEBI" id="CHEBI:78481"/>
    </reaction>
    <physiologicalReaction direction="left-to-right" evidence="20">
        <dbReference type="Rhea" id="RHEA:41909"/>
    </physiologicalReaction>
</comment>
<evidence type="ECO:0000256" key="20">
    <source>
        <dbReference type="ARBA" id="ARBA00023401"/>
    </source>
</evidence>
<proteinExistence type="predicted"/>
<evidence type="ECO:0000256" key="50">
    <source>
        <dbReference type="ARBA" id="ARBA00049449"/>
    </source>
</evidence>
<dbReference type="Gene3D" id="3.90.180.10">
    <property type="entry name" value="Medium-chain alcohol dehydrogenases, catalytic domain"/>
    <property type="match status" value="1"/>
</dbReference>
<evidence type="ECO:0000313" key="57">
    <source>
        <dbReference type="EMBL" id="MBB4680162.1"/>
    </source>
</evidence>
<keyword evidence="58" id="KW-1185">Reference proteome</keyword>
<comment type="catalytic activity">
    <reaction evidence="15">
        <text>(3R)-hydroxyhexanoyl-[ACP] = (2E)-hexenoyl-[ACP] + H2O</text>
        <dbReference type="Rhea" id="RHEA:41828"/>
        <dbReference type="Rhea" id="RHEA-COMP:9630"/>
        <dbReference type="Rhea" id="RHEA-COMP:9631"/>
        <dbReference type="ChEBI" id="CHEBI:15377"/>
        <dbReference type="ChEBI" id="CHEBI:78457"/>
        <dbReference type="ChEBI" id="CHEBI:78458"/>
    </reaction>
    <physiologicalReaction direction="left-to-right" evidence="15">
        <dbReference type="Rhea" id="RHEA:41829"/>
    </physiologicalReaction>
</comment>
<evidence type="ECO:0000256" key="15">
    <source>
        <dbReference type="ARBA" id="ARBA00023373"/>
    </source>
</evidence>
<comment type="catalytic activity">
    <reaction evidence="29">
        <text>dodecanoyl-[ACP] + malonyl-[ACP] + H(+) = 3-oxotetradecanoyl-[ACP] + holo-[ACP] + CO2</text>
        <dbReference type="Rhea" id="RHEA:41884"/>
        <dbReference type="Rhea" id="RHEA-COMP:9623"/>
        <dbReference type="Rhea" id="RHEA-COMP:9644"/>
        <dbReference type="Rhea" id="RHEA-COMP:9645"/>
        <dbReference type="Rhea" id="RHEA-COMP:9685"/>
        <dbReference type="ChEBI" id="CHEBI:15378"/>
        <dbReference type="ChEBI" id="CHEBI:16526"/>
        <dbReference type="ChEBI" id="CHEBI:64479"/>
        <dbReference type="ChEBI" id="CHEBI:65264"/>
        <dbReference type="ChEBI" id="CHEBI:78449"/>
        <dbReference type="ChEBI" id="CHEBI:78473"/>
    </reaction>
    <physiologicalReaction direction="left-to-right" evidence="29">
        <dbReference type="Rhea" id="RHEA:41885"/>
    </physiologicalReaction>
</comment>
<keyword evidence="11" id="KW-0511">Multifunctional enzyme</keyword>
<dbReference type="PROSITE" id="PS50075">
    <property type="entry name" value="CARRIER"/>
    <property type="match status" value="1"/>
</dbReference>
<dbReference type="SMART" id="SM00824">
    <property type="entry name" value="PKS_TE"/>
    <property type="match status" value="1"/>
</dbReference>
<evidence type="ECO:0000256" key="33">
    <source>
        <dbReference type="ARBA" id="ARBA00047961"/>
    </source>
</evidence>
<evidence type="ECO:0000256" key="25">
    <source>
        <dbReference type="ARBA" id="ARBA00047400"/>
    </source>
</evidence>
<comment type="catalytic activity">
    <reaction evidence="26">
        <text>3-oxodecanoyl-[ACP] + NADPH + H(+) = (3R)-hydroxydecanoyl-[ACP] + NADP(+)</text>
        <dbReference type="Rhea" id="RHEA:41856"/>
        <dbReference type="Rhea" id="RHEA-COMP:9637"/>
        <dbReference type="Rhea" id="RHEA-COMP:9638"/>
        <dbReference type="ChEBI" id="CHEBI:15378"/>
        <dbReference type="ChEBI" id="CHEBI:57783"/>
        <dbReference type="ChEBI" id="CHEBI:58349"/>
        <dbReference type="ChEBI" id="CHEBI:78464"/>
        <dbReference type="ChEBI" id="CHEBI:78466"/>
    </reaction>
    <physiologicalReaction direction="left-to-right" evidence="26">
        <dbReference type="Rhea" id="RHEA:41857"/>
    </physiologicalReaction>
</comment>
<dbReference type="InterPro" id="IPR016036">
    <property type="entry name" value="Malonyl_transacylase_ACP-bd"/>
</dbReference>
<feature type="domain" description="Carrier" evidence="54">
    <location>
        <begin position="1995"/>
        <end position="2070"/>
    </location>
</feature>
<evidence type="ECO:0000256" key="40">
    <source>
        <dbReference type="ARBA" id="ARBA00048650"/>
    </source>
</evidence>
<comment type="catalytic activity">
    <reaction evidence="30">
        <text>(2E)-hexadecenoyl-[ACP] + NADPH + H(+) = hexadecanoyl-[ACP] + NADP(+)</text>
        <dbReference type="Rhea" id="RHEA:41912"/>
        <dbReference type="Rhea" id="RHEA-COMP:9651"/>
        <dbReference type="Rhea" id="RHEA-COMP:9652"/>
        <dbReference type="ChEBI" id="CHEBI:15378"/>
        <dbReference type="ChEBI" id="CHEBI:57783"/>
        <dbReference type="ChEBI" id="CHEBI:58349"/>
        <dbReference type="ChEBI" id="CHEBI:78481"/>
        <dbReference type="ChEBI" id="CHEBI:78483"/>
    </reaction>
    <physiologicalReaction direction="left-to-right" evidence="30">
        <dbReference type="Rhea" id="RHEA:41913"/>
    </physiologicalReaction>
</comment>
<evidence type="ECO:0000256" key="4">
    <source>
        <dbReference type="ARBA" id="ARBA00022450"/>
    </source>
</evidence>
<evidence type="ECO:0000256" key="47">
    <source>
        <dbReference type="ARBA" id="ARBA00049263"/>
    </source>
</evidence>
<dbReference type="InterPro" id="IPR036736">
    <property type="entry name" value="ACP-like_sf"/>
</dbReference>
<dbReference type="InterPro" id="IPR018201">
    <property type="entry name" value="Ketoacyl_synth_AS"/>
</dbReference>
<comment type="catalytic activity">
    <reaction evidence="49">
        <text>3-oxooctanoyl-[ACP] + NADPH + H(+) = (3R)-hydroxyoctanoyl-[ACP] + NADP(+)</text>
        <dbReference type="Rhea" id="RHEA:41840"/>
        <dbReference type="Rhea" id="RHEA-COMP:9633"/>
        <dbReference type="Rhea" id="RHEA-COMP:9634"/>
        <dbReference type="ChEBI" id="CHEBI:15378"/>
        <dbReference type="ChEBI" id="CHEBI:57783"/>
        <dbReference type="ChEBI" id="CHEBI:58349"/>
        <dbReference type="ChEBI" id="CHEBI:78460"/>
        <dbReference type="ChEBI" id="CHEBI:78461"/>
    </reaction>
    <physiologicalReaction direction="left-to-right" evidence="49">
        <dbReference type="Rhea" id="RHEA:41841"/>
    </physiologicalReaction>
</comment>
<evidence type="ECO:0000256" key="12">
    <source>
        <dbReference type="ARBA" id="ARBA00023315"/>
    </source>
</evidence>
<dbReference type="GO" id="GO:0019171">
    <property type="term" value="F:(3R)-hydroxyacyl-[acyl-carrier-protein] dehydratase activity"/>
    <property type="evidence" value="ECO:0007669"/>
    <property type="project" value="UniProtKB-EC"/>
</dbReference>
<comment type="catalytic activity">
    <reaction evidence="25">
        <text>a (3R)-hydroxyacyl-[ACP] + NADP(+) = a 3-oxoacyl-[ACP] + NADPH + H(+)</text>
        <dbReference type="Rhea" id="RHEA:17397"/>
        <dbReference type="Rhea" id="RHEA-COMP:9916"/>
        <dbReference type="Rhea" id="RHEA-COMP:9945"/>
        <dbReference type="ChEBI" id="CHEBI:15378"/>
        <dbReference type="ChEBI" id="CHEBI:57783"/>
        <dbReference type="ChEBI" id="CHEBI:58349"/>
        <dbReference type="ChEBI" id="CHEBI:78776"/>
        <dbReference type="ChEBI" id="CHEBI:78827"/>
        <dbReference type="EC" id="1.1.1.100"/>
    </reaction>
    <physiologicalReaction direction="right-to-left" evidence="25">
        <dbReference type="Rhea" id="RHEA:17399"/>
    </physiologicalReaction>
</comment>
<dbReference type="Gene3D" id="3.10.129.110">
    <property type="entry name" value="Polyketide synthase dehydratase"/>
    <property type="match status" value="1"/>
</dbReference>
<dbReference type="CDD" id="cd08956">
    <property type="entry name" value="KR_3_FAS_SDR_x"/>
    <property type="match status" value="1"/>
</dbReference>
<evidence type="ECO:0000256" key="24">
    <source>
        <dbReference type="ARBA" id="ARBA00047394"/>
    </source>
</evidence>
<dbReference type="InterPro" id="IPR014031">
    <property type="entry name" value="Ketoacyl_synth_C"/>
</dbReference>
<dbReference type="SUPFAM" id="SSF51735">
    <property type="entry name" value="NAD(P)-binding Rossmann-fold domains"/>
    <property type="match status" value="3"/>
</dbReference>
<evidence type="ECO:0000256" key="14">
    <source>
        <dbReference type="ARBA" id="ARBA00023351"/>
    </source>
</evidence>